<dbReference type="Gene3D" id="3.60.10.10">
    <property type="entry name" value="Endonuclease/exonuclease/phosphatase"/>
    <property type="match status" value="1"/>
</dbReference>
<reference evidence="3" key="1">
    <citation type="submission" date="2023-07" db="EMBL/GenBank/DDBJ databases">
        <title>Genome sequencing of Purple Non-Sulfur Bacteria from various extreme environments.</title>
        <authorList>
            <person name="Mayer M."/>
        </authorList>
    </citation>
    <scope>NUCLEOTIDE SEQUENCE [LARGE SCALE GENOMIC DNA]</scope>
    <source>
        <strain evidence="3">DSM 17935</strain>
    </source>
</reference>
<protein>
    <submittedName>
        <fullName evidence="2">Endonuclease/exonuclease/phosphatase family metal-dependent hydrolase</fullName>
    </submittedName>
</protein>
<accession>A0ABT3HEL5</accession>
<keyword evidence="2" id="KW-0378">Hydrolase</keyword>
<dbReference type="RefSeq" id="WP_264602322.1">
    <property type="nucleotide sequence ID" value="NZ_JAOQNS010000008.1"/>
</dbReference>
<dbReference type="InterPro" id="IPR036691">
    <property type="entry name" value="Endo/exonu/phosph_ase_sf"/>
</dbReference>
<dbReference type="GO" id="GO:0016787">
    <property type="term" value="F:hydrolase activity"/>
    <property type="evidence" value="ECO:0007669"/>
    <property type="project" value="UniProtKB-KW"/>
</dbReference>
<name>A0ABT3HEL5_9HYPH</name>
<keyword evidence="2" id="KW-0540">Nuclease</keyword>
<evidence type="ECO:0000259" key="1">
    <source>
        <dbReference type="Pfam" id="PF03372"/>
    </source>
</evidence>
<dbReference type="EMBL" id="JAOQNS010000008">
    <property type="protein sequence ID" value="MCW2308716.1"/>
    <property type="molecule type" value="Genomic_DNA"/>
</dbReference>
<gene>
    <name evidence="2" type="ORF">M2319_003062</name>
</gene>
<dbReference type="SUPFAM" id="SSF56219">
    <property type="entry name" value="DNase I-like"/>
    <property type="match status" value="1"/>
</dbReference>
<keyword evidence="2" id="KW-0255">Endonuclease</keyword>
<organism evidence="2 3">
    <name type="scientific">Rhodobium gokarnense</name>
    <dbReference type="NCBI Taxonomy" id="364296"/>
    <lineage>
        <taxon>Bacteria</taxon>
        <taxon>Pseudomonadati</taxon>
        <taxon>Pseudomonadota</taxon>
        <taxon>Alphaproteobacteria</taxon>
        <taxon>Hyphomicrobiales</taxon>
        <taxon>Rhodobiaceae</taxon>
        <taxon>Rhodobium</taxon>
    </lineage>
</organism>
<dbReference type="GO" id="GO:0004519">
    <property type="term" value="F:endonuclease activity"/>
    <property type="evidence" value="ECO:0007669"/>
    <property type="project" value="UniProtKB-KW"/>
</dbReference>
<dbReference type="Proteomes" id="UP001209755">
    <property type="component" value="Unassembled WGS sequence"/>
</dbReference>
<feature type="domain" description="Endonuclease/exonuclease/phosphatase" evidence="1">
    <location>
        <begin position="4"/>
        <end position="291"/>
    </location>
</feature>
<dbReference type="PANTHER" id="PTHR42834">
    <property type="entry name" value="ENDONUCLEASE/EXONUCLEASE/PHOSPHATASE FAMILY PROTEIN (AFU_ORTHOLOGUE AFUA_3G09210)"/>
    <property type="match status" value="1"/>
</dbReference>
<comment type="caution">
    <text evidence="2">The sequence shown here is derived from an EMBL/GenBank/DDBJ whole genome shotgun (WGS) entry which is preliminary data.</text>
</comment>
<evidence type="ECO:0000313" key="2">
    <source>
        <dbReference type="EMBL" id="MCW2308716.1"/>
    </source>
</evidence>
<dbReference type="PANTHER" id="PTHR42834:SF1">
    <property type="entry name" value="ENDONUCLEASE_EXONUCLEASE_PHOSPHATASE FAMILY PROTEIN (AFU_ORTHOLOGUE AFUA_3G09210)"/>
    <property type="match status" value="1"/>
</dbReference>
<sequence length="323" mass="34827">MRLATFNLESFGGERAGDPDVAARIDVLKPQIERLRADIICFQEVNGQRPHGGGPRRLDALEDLVADLDCAGFHLVSSGDLSCGAADVHNLVVLSRHPIVSARALHHDLLDPPTWRRRTAVPPDEAAGPVTWDRPMLQAEIALPGGRPLHLFNVHLRAPLAAPIPGGKLTATSWGRTDAWAEGFALAAVKRLGQAVELRLAIDAIFDANDDAFVAAVGDFNADALETPLRIAIAGEDDTGNGDLASRSLTPVERSVSGDRRYTVLHHGRPLMLDHVLISRALLGRFDGVEIHNETLTDELVAQATGRRAPESHHAPVVARFVD</sequence>
<dbReference type="InterPro" id="IPR005135">
    <property type="entry name" value="Endo/exonuclease/phosphatase"/>
</dbReference>
<dbReference type="Pfam" id="PF03372">
    <property type="entry name" value="Exo_endo_phos"/>
    <property type="match status" value="1"/>
</dbReference>
<keyword evidence="3" id="KW-1185">Reference proteome</keyword>
<evidence type="ECO:0000313" key="3">
    <source>
        <dbReference type="Proteomes" id="UP001209755"/>
    </source>
</evidence>
<proteinExistence type="predicted"/>